<organism evidence="8 9">
    <name type="scientific">Microvirga subterranea</name>
    <dbReference type="NCBI Taxonomy" id="186651"/>
    <lineage>
        <taxon>Bacteria</taxon>
        <taxon>Pseudomonadati</taxon>
        <taxon>Pseudomonadota</taxon>
        <taxon>Alphaproteobacteria</taxon>
        <taxon>Hyphomicrobiales</taxon>
        <taxon>Methylobacteriaceae</taxon>
        <taxon>Microvirga</taxon>
    </lineage>
</organism>
<feature type="transmembrane region" description="Helical" evidence="6">
    <location>
        <begin position="347"/>
        <end position="365"/>
    </location>
</feature>
<keyword evidence="5 6" id="KW-0472">Membrane</keyword>
<feature type="transmembrane region" description="Helical" evidence="6">
    <location>
        <begin position="109"/>
        <end position="129"/>
    </location>
</feature>
<feature type="transmembrane region" description="Helical" evidence="6">
    <location>
        <begin position="220"/>
        <end position="241"/>
    </location>
</feature>
<dbReference type="PANTHER" id="PTHR43124:SF3">
    <property type="entry name" value="CHLORAMPHENICOL EFFLUX PUMP RV0191"/>
    <property type="match status" value="1"/>
</dbReference>
<dbReference type="AlphaFoldDB" id="A0A370HIB2"/>
<evidence type="ECO:0000256" key="1">
    <source>
        <dbReference type="ARBA" id="ARBA00004651"/>
    </source>
</evidence>
<dbReference type="GO" id="GO:0005886">
    <property type="term" value="C:plasma membrane"/>
    <property type="evidence" value="ECO:0007669"/>
    <property type="project" value="UniProtKB-SubCell"/>
</dbReference>
<evidence type="ECO:0000259" key="7">
    <source>
        <dbReference type="PROSITE" id="PS50850"/>
    </source>
</evidence>
<dbReference type="InterPro" id="IPR011701">
    <property type="entry name" value="MFS"/>
</dbReference>
<dbReference type="SUPFAM" id="SSF103473">
    <property type="entry name" value="MFS general substrate transporter"/>
    <property type="match status" value="1"/>
</dbReference>
<reference evidence="8 9" key="1">
    <citation type="submission" date="2018-07" db="EMBL/GenBank/DDBJ databases">
        <title>Genomic Encyclopedia of Type Strains, Phase IV (KMG-IV): sequencing the most valuable type-strain genomes for metagenomic binning, comparative biology and taxonomic classification.</title>
        <authorList>
            <person name="Goeker M."/>
        </authorList>
    </citation>
    <scope>NUCLEOTIDE SEQUENCE [LARGE SCALE GENOMIC DNA]</scope>
    <source>
        <strain evidence="8 9">DSM 14364</strain>
    </source>
</reference>
<protein>
    <submittedName>
        <fullName evidence="8">Putative MFS family arabinose efflux permease</fullName>
    </submittedName>
</protein>
<evidence type="ECO:0000256" key="6">
    <source>
        <dbReference type="SAM" id="Phobius"/>
    </source>
</evidence>
<keyword evidence="2" id="KW-1003">Cell membrane</keyword>
<dbReference type="Gene3D" id="1.20.1250.20">
    <property type="entry name" value="MFS general substrate transporter like domains"/>
    <property type="match status" value="1"/>
</dbReference>
<feature type="transmembrane region" description="Helical" evidence="6">
    <location>
        <begin position="174"/>
        <end position="192"/>
    </location>
</feature>
<dbReference type="Pfam" id="PF07690">
    <property type="entry name" value="MFS_1"/>
    <property type="match status" value="1"/>
</dbReference>
<evidence type="ECO:0000256" key="4">
    <source>
        <dbReference type="ARBA" id="ARBA00022989"/>
    </source>
</evidence>
<feature type="transmembrane region" description="Helical" evidence="6">
    <location>
        <begin position="84"/>
        <end position="103"/>
    </location>
</feature>
<evidence type="ECO:0000256" key="2">
    <source>
        <dbReference type="ARBA" id="ARBA00022475"/>
    </source>
</evidence>
<keyword evidence="3 6" id="KW-0812">Transmembrane</keyword>
<keyword evidence="4 6" id="KW-1133">Transmembrane helix</keyword>
<name>A0A370HIB2_9HYPH</name>
<feature type="transmembrane region" description="Helical" evidence="6">
    <location>
        <begin position="149"/>
        <end position="168"/>
    </location>
</feature>
<dbReference type="PANTHER" id="PTHR43124">
    <property type="entry name" value="PURINE EFFLUX PUMP PBUE"/>
    <property type="match status" value="1"/>
</dbReference>
<evidence type="ECO:0000256" key="3">
    <source>
        <dbReference type="ARBA" id="ARBA00022692"/>
    </source>
</evidence>
<dbReference type="InterPro" id="IPR036259">
    <property type="entry name" value="MFS_trans_sf"/>
</dbReference>
<proteinExistence type="predicted"/>
<feature type="domain" description="Major facilitator superfamily (MFS) profile" evidence="7">
    <location>
        <begin position="15"/>
        <end position="412"/>
    </location>
</feature>
<feature type="transmembrane region" description="Helical" evidence="6">
    <location>
        <begin position="261"/>
        <end position="278"/>
    </location>
</feature>
<feature type="transmembrane region" description="Helical" evidence="6">
    <location>
        <begin position="315"/>
        <end position="335"/>
    </location>
</feature>
<keyword evidence="9" id="KW-1185">Reference proteome</keyword>
<gene>
    <name evidence="8" type="ORF">DES45_10758</name>
</gene>
<dbReference type="GO" id="GO:0022857">
    <property type="term" value="F:transmembrane transporter activity"/>
    <property type="evidence" value="ECO:0007669"/>
    <property type="project" value="InterPro"/>
</dbReference>
<dbReference type="PROSITE" id="PS50850">
    <property type="entry name" value="MFS"/>
    <property type="match status" value="1"/>
</dbReference>
<evidence type="ECO:0000313" key="9">
    <source>
        <dbReference type="Proteomes" id="UP000254925"/>
    </source>
</evidence>
<evidence type="ECO:0000313" key="8">
    <source>
        <dbReference type="EMBL" id="RDI57143.1"/>
    </source>
</evidence>
<dbReference type="RefSeq" id="WP_114771382.1">
    <property type="nucleotide sequence ID" value="NZ_QQBB01000007.1"/>
</dbReference>
<feature type="transmembrane region" description="Helical" evidence="6">
    <location>
        <begin position="290"/>
        <end position="309"/>
    </location>
</feature>
<evidence type="ECO:0000256" key="5">
    <source>
        <dbReference type="ARBA" id="ARBA00023136"/>
    </source>
</evidence>
<dbReference type="InterPro" id="IPR020846">
    <property type="entry name" value="MFS_dom"/>
</dbReference>
<comment type="caution">
    <text evidence="8">The sequence shown here is derived from an EMBL/GenBank/DDBJ whole genome shotgun (WGS) entry which is preliminary data.</text>
</comment>
<feature type="transmembrane region" description="Helical" evidence="6">
    <location>
        <begin position="53"/>
        <end position="72"/>
    </location>
</feature>
<dbReference type="InterPro" id="IPR050189">
    <property type="entry name" value="MFS_Efflux_Transporters"/>
</dbReference>
<dbReference type="Proteomes" id="UP000254925">
    <property type="component" value="Unassembled WGS sequence"/>
</dbReference>
<dbReference type="OrthoDB" id="272777at2"/>
<accession>A0A370HIB2</accession>
<sequence length="419" mass="43876">MTSLSRAAPARTETALLLIVALVAIYAVSQFLRNSVGVIAHDLARELGLSATQIGLLSSSFFLSFAAAQIPVGIAIDRYGPKRTMLATSVLAIAGTALFAVAPSAPALIASRALMGLGCSTFFMAPLVIYARRFPPERFASLTSLQMGFANIGTLSATAPLAASAAAFGWRSSFLGVALLTVAVALAVAWIVPKDAGTDRERESWSQTFRGVGAALKVRSFWPVFFVHLTAYSSFATMVGLWGGPWLTDVHGADLTTRGNILLVGAAAQMAGLLLWGAMDRYWGSYKRPVLLGGGASVLLLAVLALFPLDRAAAPVWFGLFGLSIAFTPILTAHGKSLFPPQLTGRGITLMNIGSIGGAFLSQSVTGLLMDAVGAGEGGIYLPEGYRAVFAALAGWLLLSLLIYRGAIDPHPSTHAYKA</sequence>
<dbReference type="EMBL" id="QQBB01000007">
    <property type="protein sequence ID" value="RDI57143.1"/>
    <property type="molecule type" value="Genomic_DNA"/>
</dbReference>
<feature type="transmembrane region" description="Helical" evidence="6">
    <location>
        <begin position="385"/>
        <end position="404"/>
    </location>
</feature>
<comment type="subcellular location">
    <subcellularLocation>
        <location evidence="1">Cell membrane</location>
        <topology evidence="1">Multi-pass membrane protein</topology>
    </subcellularLocation>
</comment>